<dbReference type="PANTHER" id="PTHR38011:SF12">
    <property type="entry name" value="BIFUNCTIONAL DEAMINASE-REDUCTASE DOMAIN PROTEIN"/>
    <property type="match status" value="1"/>
</dbReference>
<dbReference type="EMBL" id="WEGH01000002">
    <property type="protein sequence ID" value="MQY05742.1"/>
    <property type="molecule type" value="Genomic_DNA"/>
</dbReference>
<dbReference type="AlphaFoldDB" id="A0A7K0BY09"/>
<name>A0A7K0BY09_9ACTN</name>
<dbReference type="GO" id="GO:0009231">
    <property type="term" value="P:riboflavin biosynthetic process"/>
    <property type="evidence" value="ECO:0007669"/>
    <property type="project" value="InterPro"/>
</dbReference>
<proteinExistence type="predicted"/>
<dbReference type="SUPFAM" id="SSF53597">
    <property type="entry name" value="Dihydrofolate reductase-like"/>
    <property type="match status" value="1"/>
</dbReference>
<accession>A0A7K0BY09</accession>
<organism evidence="2 3">
    <name type="scientific">Actinomadura macrotermitis</name>
    <dbReference type="NCBI Taxonomy" id="2585200"/>
    <lineage>
        <taxon>Bacteria</taxon>
        <taxon>Bacillati</taxon>
        <taxon>Actinomycetota</taxon>
        <taxon>Actinomycetes</taxon>
        <taxon>Streptosporangiales</taxon>
        <taxon>Thermomonosporaceae</taxon>
        <taxon>Actinomadura</taxon>
    </lineage>
</organism>
<comment type="caution">
    <text evidence="2">The sequence shown here is derived from an EMBL/GenBank/DDBJ whole genome shotgun (WGS) entry which is preliminary data.</text>
</comment>
<gene>
    <name evidence="2" type="ORF">ACRB68_38190</name>
</gene>
<dbReference type="RefSeq" id="WP_153533969.1">
    <property type="nucleotide sequence ID" value="NZ_WEGH01000002.1"/>
</dbReference>
<feature type="domain" description="Bacterial bifunctional deaminase-reductase C-terminal" evidence="1">
    <location>
        <begin position="3"/>
        <end position="169"/>
    </location>
</feature>
<dbReference type="Gene3D" id="3.40.430.10">
    <property type="entry name" value="Dihydrofolate Reductase, subunit A"/>
    <property type="match status" value="1"/>
</dbReference>
<reference evidence="2 3" key="1">
    <citation type="submission" date="2019-10" db="EMBL/GenBank/DDBJ databases">
        <title>Actinomadura rubteroloni sp. nov. and Actinomadura macrotermitis sp. nov., isolated from the gut of fungus growing-termite Macrotermes natalensis.</title>
        <authorList>
            <person name="Benndorf R."/>
            <person name="Martin K."/>
            <person name="Kuefner M."/>
            <person name="De Beer W."/>
            <person name="Kaster A.-K."/>
            <person name="Vollmers J."/>
            <person name="Poulsen M."/>
            <person name="Beemelmanns C."/>
        </authorList>
    </citation>
    <scope>NUCLEOTIDE SEQUENCE [LARGE SCALE GENOMIC DNA]</scope>
    <source>
        <strain evidence="2 3">RB68</strain>
    </source>
</reference>
<sequence>MGKVITAASMSLDGYIAGPDESGFDRLFAWYGNGDQVVETAHPELTWHMTKASAELLRRDIAALGAFVVGRRLFDLTGGWGGSHPFDRPVVVVSHSVPDGWPRPDAPFTFVSDIGAAVARARELAGGRDVGVNGGTIARQCLAAGLLDEIWVALVPLLLGGGTPFFDHVANAPVDLDGPFEIVPDQGVTHLRYRVTARP</sequence>
<dbReference type="Proteomes" id="UP000487268">
    <property type="component" value="Unassembled WGS sequence"/>
</dbReference>
<dbReference type="InterPro" id="IPR024072">
    <property type="entry name" value="DHFR-like_dom_sf"/>
</dbReference>
<dbReference type="InterPro" id="IPR002734">
    <property type="entry name" value="RibDG_C"/>
</dbReference>
<dbReference type="InterPro" id="IPR050765">
    <property type="entry name" value="Riboflavin_Biosynth_HTPR"/>
</dbReference>
<protein>
    <recommendedName>
        <fullName evidence="1">Bacterial bifunctional deaminase-reductase C-terminal domain-containing protein</fullName>
    </recommendedName>
</protein>
<evidence type="ECO:0000313" key="3">
    <source>
        <dbReference type="Proteomes" id="UP000487268"/>
    </source>
</evidence>
<keyword evidence="3" id="KW-1185">Reference proteome</keyword>
<dbReference type="OrthoDB" id="2313602at2"/>
<evidence type="ECO:0000313" key="2">
    <source>
        <dbReference type="EMBL" id="MQY05742.1"/>
    </source>
</evidence>
<dbReference type="PANTHER" id="PTHR38011">
    <property type="entry name" value="DIHYDROFOLATE REDUCTASE FAMILY PROTEIN (AFU_ORTHOLOGUE AFUA_8G06820)"/>
    <property type="match status" value="1"/>
</dbReference>
<dbReference type="Pfam" id="PF01872">
    <property type="entry name" value="RibD_C"/>
    <property type="match status" value="1"/>
</dbReference>
<evidence type="ECO:0000259" key="1">
    <source>
        <dbReference type="Pfam" id="PF01872"/>
    </source>
</evidence>
<dbReference type="GO" id="GO:0008703">
    <property type="term" value="F:5-amino-6-(5-phosphoribosylamino)uracil reductase activity"/>
    <property type="evidence" value="ECO:0007669"/>
    <property type="project" value="InterPro"/>
</dbReference>